<dbReference type="STRING" id="494026.PGLA_17070"/>
<accession>A0A168K3X3</accession>
<dbReference type="Pfam" id="PF00072">
    <property type="entry name" value="Response_reg"/>
    <property type="match status" value="1"/>
</dbReference>
<dbReference type="CDD" id="cd17574">
    <property type="entry name" value="REC_OmpR"/>
    <property type="match status" value="1"/>
</dbReference>
<comment type="caution">
    <text evidence="11">The sequence shown here is derived from an EMBL/GenBank/DDBJ whole genome shotgun (WGS) entry which is preliminary data.</text>
</comment>
<dbReference type="OrthoDB" id="9790442at2"/>
<keyword evidence="3" id="KW-0902">Two-component regulatory system</keyword>
<evidence type="ECO:0000256" key="7">
    <source>
        <dbReference type="PROSITE-ProRule" id="PRU00169"/>
    </source>
</evidence>
<proteinExistence type="predicted"/>
<dbReference type="GO" id="GO:0005829">
    <property type="term" value="C:cytosol"/>
    <property type="evidence" value="ECO:0007669"/>
    <property type="project" value="TreeGrafter"/>
</dbReference>
<evidence type="ECO:0000313" key="12">
    <source>
        <dbReference type="Proteomes" id="UP000076967"/>
    </source>
</evidence>
<evidence type="ECO:0000259" key="10">
    <source>
        <dbReference type="PROSITE" id="PS51755"/>
    </source>
</evidence>
<feature type="domain" description="OmpR/PhoB-type" evidence="10">
    <location>
        <begin position="134"/>
        <end position="233"/>
    </location>
</feature>
<dbReference type="FunFam" id="3.40.50.2300:FF:000001">
    <property type="entry name" value="DNA-binding response regulator PhoB"/>
    <property type="match status" value="1"/>
</dbReference>
<dbReference type="FunFam" id="1.10.10.10:FF:000018">
    <property type="entry name" value="DNA-binding response regulator ResD"/>
    <property type="match status" value="1"/>
</dbReference>
<evidence type="ECO:0000256" key="3">
    <source>
        <dbReference type="ARBA" id="ARBA00023012"/>
    </source>
</evidence>
<evidence type="ECO:0000256" key="1">
    <source>
        <dbReference type="ARBA" id="ARBA00004496"/>
    </source>
</evidence>
<protein>
    <submittedName>
        <fullName evidence="11">DNA-binding response regulator</fullName>
    </submittedName>
</protein>
<evidence type="ECO:0000256" key="4">
    <source>
        <dbReference type="ARBA" id="ARBA00023015"/>
    </source>
</evidence>
<dbReference type="Gene3D" id="6.10.250.690">
    <property type="match status" value="1"/>
</dbReference>
<dbReference type="GO" id="GO:0006355">
    <property type="term" value="P:regulation of DNA-templated transcription"/>
    <property type="evidence" value="ECO:0007669"/>
    <property type="project" value="InterPro"/>
</dbReference>
<dbReference type="PANTHER" id="PTHR48111:SF2">
    <property type="entry name" value="RESPONSE REGULATOR SAER"/>
    <property type="match status" value="1"/>
</dbReference>
<dbReference type="InterPro" id="IPR001789">
    <property type="entry name" value="Sig_transdc_resp-reg_receiver"/>
</dbReference>
<keyword evidence="6" id="KW-0804">Transcription</keyword>
<dbReference type="Pfam" id="PF00486">
    <property type="entry name" value="Trans_reg_C"/>
    <property type="match status" value="1"/>
</dbReference>
<dbReference type="GO" id="GO:0032993">
    <property type="term" value="C:protein-DNA complex"/>
    <property type="evidence" value="ECO:0007669"/>
    <property type="project" value="TreeGrafter"/>
</dbReference>
<dbReference type="GO" id="GO:0000156">
    <property type="term" value="F:phosphorelay response regulator activity"/>
    <property type="evidence" value="ECO:0007669"/>
    <property type="project" value="TreeGrafter"/>
</dbReference>
<dbReference type="InterPro" id="IPR001867">
    <property type="entry name" value="OmpR/PhoB-type_DNA-bd"/>
</dbReference>
<dbReference type="Gene3D" id="3.40.50.2300">
    <property type="match status" value="1"/>
</dbReference>
<keyword evidence="4" id="KW-0805">Transcription regulation</keyword>
<gene>
    <name evidence="11" type="ORF">PGLA_17070</name>
</gene>
<dbReference type="SUPFAM" id="SSF46894">
    <property type="entry name" value="C-terminal effector domain of the bipartite response regulators"/>
    <property type="match status" value="1"/>
</dbReference>
<name>A0A168K3X3_9BACL</name>
<dbReference type="InterPro" id="IPR039420">
    <property type="entry name" value="WalR-like"/>
</dbReference>
<dbReference type="EMBL" id="LVJH01000029">
    <property type="protein sequence ID" value="OAB41506.1"/>
    <property type="molecule type" value="Genomic_DNA"/>
</dbReference>
<evidence type="ECO:0000259" key="9">
    <source>
        <dbReference type="PROSITE" id="PS50110"/>
    </source>
</evidence>
<dbReference type="RefSeq" id="WP_068535050.1">
    <property type="nucleotide sequence ID" value="NZ_LVJH01000029.1"/>
</dbReference>
<keyword evidence="12" id="KW-1185">Reference proteome</keyword>
<feature type="domain" description="Response regulatory" evidence="9">
    <location>
        <begin position="5"/>
        <end position="118"/>
    </location>
</feature>
<dbReference type="SUPFAM" id="SSF52172">
    <property type="entry name" value="CheY-like"/>
    <property type="match status" value="1"/>
</dbReference>
<sequence>MEQEQILIVDDDKDIVEFIEVFLVKEGYRTVIAHSGMDALEQLRHHDIRLVILDIMMPDLDGVEVCRRIRERDNIPIIMLSAKSTDLDKVVGLSSGADDYMIKPFSMIELTARVKAQLRRYTYLNHRPGVAHEEHVIQIKELQIDVRSRVVTIYGNVVKLTKTEYEIILLLAQHAGQVFTLEEIYRKVWKDKYFEGNNTVMVHIARLREKIEDNPKESKIVKNIWGVGYKIES</sequence>
<keyword evidence="5 8" id="KW-0238">DNA-binding</keyword>
<dbReference type="Proteomes" id="UP000076967">
    <property type="component" value="Unassembled WGS sequence"/>
</dbReference>
<dbReference type="InterPro" id="IPR016032">
    <property type="entry name" value="Sig_transdc_resp-reg_C-effctor"/>
</dbReference>
<dbReference type="PROSITE" id="PS50110">
    <property type="entry name" value="RESPONSE_REGULATORY"/>
    <property type="match status" value="1"/>
</dbReference>
<dbReference type="InterPro" id="IPR011006">
    <property type="entry name" value="CheY-like_superfamily"/>
</dbReference>
<organism evidence="11 12">
    <name type="scientific">Paenibacillus glacialis</name>
    <dbReference type="NCBI Taxonomy" id="494026"/>
    <lineage>
        <taxon>Bacteria</taxon>
        <taxon>Bacillati</taxon>
        <taxon>Bacillota</taxon>
        <taxon>Bacilli</taxon>
        <taxon>Bacillales</taxon>
        <taxon>Paenibacillaceae</taxon>
        <taxon>Paenibacillus</taxon>
    </lineage>
</organism>
<dbReference type="SMART" id="SM00862">
    <property type="entry name" value="Trans_reg_C"/>
    <property type="match status" value="1"/>
</dbReference>
<dbReference type="Gene3D" id="1.10.10.10">
    <property type="entry name" value="Winged helix-like DNA-binding domain superfamily/Winged helix DNA-binding domain"/>
    <property type="match status" value="1"/>
</dbReference>
<feature type="modified residue" description="4-aspartylphosphate" evidence="7">
    <location>
        <position position="54"/>
    </location>
</feature>
<dbReference type="AlphaFoldDB" id="A0A168K3X3"/>
<evidence type="ECO:0000313" key="11">
    <source>
        <dbReference type="EMBL" id="OAB41506.1"/>
    </source>
</evidence>
<dbReference type="GO" id="GO:0000976">
    <property type="term" value="F:transcription cis-regulatory region binding"/>
    <property type="evidence" value="ECO:0007669"/>
    <property type="project" value="TreeGrafter"/>
</dbReference>
<dbReference type="PROSITE" id="PS51755">
    <property type="entry name" value="OMPR_PHOB"/>
    <property type="match status" value="1"/>
</dbReference>
<dbReference type="SMART" id="SM00448">
    <property type="entry name" value="REC"/>
    <property type="match status" value="1"/>
</dbReference>
<evidence type="ECO:0000256" key="8">
    <source>
        <dbReference type="PROSITE-ProRule" id="PRU01091"/>
    </source>
</evidence>
<keyword evidence="2 7" id="KW-0597">Phosphoprotein</keyword>
<dbReference type="InterPro" id="IPR036388">
    <property type="entry name" value="WH-like_DNA-bd_sf"/>
</dbReference>
<reference evidence="11 12" key="1">
    <citation type="submission" date="2016-03" db="EMBL/GenBank/DDBJ databases">
        <title>Draft genome sequence of Paenibacillus glacialis DSM 22343.</title>
        <authorList>
            <person name="Shin S.-K."/>
            <person name="Yi H."/>
        </authorList>
    </citation>
    <scope>NUCLEOTIDE SEQUENCE [LARGE SCALE GENOMIC DNA]</scope>
    <source>
        <strain evidence="11 12">DSM 22343</strain>
    </source>
</reference>
<comment type="subcellular location">
    <subcellularLocation>
        <location evidence="1">Cytoplasm</location>
    </subcellularLocation>
</comment>
<evidence type="ECO:0000256" key="2">
    <source>
        <dbReference type="ARBA" id="ARBA00022553"/>
    </source>
</evidence>
<dbReference type="CDD" id="cd00383">
    <property type="entry name" value="trans_reg_C"/>
    <property type="match status" value="1"/>
</dbReference>
<dbReference type="PANTHER" id="PTHR48111">
    <property type="entry name" value="REGULATOR OF RPOS"/>
    <property type="match status" value="1"/>
</dbReference>
<feature type="DNA-binding region" description="OmpR/PhoB-type" evidence="8">
    <location>
        <begin position="134"/>
        <end position="233"/>
    </location>
</feature>
<evidence type="ECO:0000256" key="6">
    <source>
        <dbReference type="ARBA" id="ARBA00023163"/>
    </source>
</evidence>
<evidence type="ECO:0000256" key="5">
    <source>
        <dbReference type="ARBA" id="ARBA00023125"/>
    </source>
</evidence>